<feature type="compositionally biased region" description="Low complexity" evidence="3">
    <location>
        <begin position="160"/>
        <end position="169"/>
    </location>
</feature>
<dbReference type="SUPFAM" id="SSF57701">
    <property type="entry name" value="Zn2/Cys6 DNA-binding domain"/>
    <property type="match status" value="1"/>
</dbReference>
<dbReference type="AlphaFoldDB" id="A0A9W4UKW2"/>
<dbReference type="GO" id="GO:0008270">
    <property type="term" value="F:zinc ion binding"/>
    <property type="evidence" value="ECO:0007669"/>
    <property type="project" value="InterPro"/>
</dbReference>
<feature type="compositionally biased region" description="Acidic residues" evidence="3">
    <location>
        <begin position="186"/>
        <end position="195"/>
    </location>
</feature>
<dbReference type="PANTHER" id="PTHR37534">
    <property type="entry name" value="TRANSCRIPTIONAL ACTIVATOR PROTEIN UGA3"/>
    <property type="match status" value="1"/>
</dbReference>
<dbReference type="PANTHER" id="PTHR37534:SF10">
    <property type="entry name" value="ZN(II)2CYS6 TRANSCRIPTION FACTOR (EUROFUNG)"/>
    <property type="match status" value="1"/>
</dbReference>
<protein>
    <recommendedName>
        <fullName evidence="4">Zn(2)-C6 fungal-type domain-containing protein</fullName>
    </recommendedName>
</protein>
<dbReference type="GO" id="GO:0000981">
    <property type="term" value="F:DNA-binding transcription factor activity, RNA polymerase II-specific"/>
    <property type="evidence" value="ECO:0007669"/>
    <property type="project" value="InterPro"/>
</dbReference>
<dbReference type="PROSITE" id="PS00463">
    <property type="entry name" value="ZN2_CY6_FUNGAL_1"/>
    <property type="match status" value="1"/>
</dbReference>
<evidence type="ECO:0000256" key="3">
    <source>
        <dbReference type="SAM" id="MobiDB-lite"/>
    </source>
</evidence>
<evidence type="ECO:0000259" key="4">
    <source>
        <dbReference type="PROSITE" id="PS50048"/>
    </source>
</evidence>
<dbReference type="InterPro" id="IPR021858">
    <property type="entry name" value="Fun_TF"/>
</dbReference>
<dbReference type="Pfam" id="PF00172">
    <property type="entry name" value="Zn_clus"/>
    <property type="match status" value="1"/>
</dbReference>
<dbReference type="OrthoDB" id="5278208at2759"/>
<dbReference type="GO" id="GO:0005634">
    <property type="term" value="C:nucleus"/>
    <property type="evidence" value="ECO:0007669"/>
    <property type="project" value="UniProtKB-SubCell"/>
</dbReference>
<keyword evidence="6" id="KW-1185">Reference proteome</keyword>
<dbReference type="SMART" id="SM00066">
    <property type="entry name" value="GAL4"/>
    <property type="match status" value="1"/>
</dbReference>
<accession>A0A9W4UKW2</accession>
<dbReference type="GO" id="GO:0045944">
    <property type="term" value="P:positive regulation of transcription by RNA polymerase II"/>
    <property type="evidence" value="ECO:0007669"/>
    <property type="project" value="TreeGrafter"/>
</dbReference>
<comment type="subcellular location">
    <subcellularLocation>
        <location evidence="1">Nucleus</location>
    </subcellularLocation>
</comment>
<reference evidence="5" key="1">
    <citation type="submission" date="2023-01" db="EMBL/GenBank/DDBJ databases">
        <authorList>
            <person name="Van Ghelder C."/>
            <person name="Rancurel C."/>
        </authorList>
    </citation>
    <scope>NUCLEOTIDE SEQUENCE</scope>
    <source>
        <strain evidence="5">CNCM I-4278</strain>
    </source>
</reference>
<dbReference type="InterPro" id="IPR001138">
    <property type="entry name" value="Zn2Cys6_DnaBD"/>
</dbReference>
<dbReference type="Gene3D" id="4.10.240.10">
    <property type="entry name" value="Zn(2)-C6 fungal-type DNA-binding domain"/>
    <property type="match status" value="1"/>
</dbReference>
<gene>
    <name evidence="5" type="ORF">PDIGIT_LOCUS10667</name>
</gene>
<dbReference type="GO" id="GO:0000976">
    <property type="term" value="F:transcription cis-regulatory region binding"/>
    <property type="evidence" value="ECO:0007669"/>
    <property type="project" value="TreeGrafter"/>
</dbReference>
<feature type="region of interest" description="Disordered" evidence="3">
    <location>
        <begin position="77"/>
        <end position="113"/>
    </location>
</feature>
<evidence type="ECO:0000313" key="5">
    <source>
        <dbReference type="EMBL" id="CAI6337554.1"/>
    </source>
</evidence>
<keyword evidence="2" id="KW-0539">Nucleus</keyword>
<sequence length="739" mass="83882">MSGYYNQNPNLPPQYYNVNPNFVPNSNIPHAQPQLHTMAPDGSYGQPIPESPIYRSMPGAFVQYPEVPLQQQPYIGQYEDTPGPPMDNAQNNNARVRRRSGPGDQVKHRRTRSGCYTCRQRRVKCDENRPQCERCRKGNRDCVYPDSQPGQKGGKGGSKSGKSSSGEGSSPEEHDEDAKDRLPPIPDEEDYSDLEFDPKGHDDNEASSTPALTLDRSPTPSVESSLKTPNLANRPPLPRKDSVPISKSSTWSKSIAHLSKDLQFYLNYFKSDISHHHYALKMDTGNVFQTELLRYALKYDPLLYAVVGYAAYFHTLSQPDGQISTFLRYYNESVTRLRVSITKSKKQGLATFLTILQLAAIEEVLGDWVNLMGHQKAAYDMLVRRYSPETIVQSNFLLKIVLWYIRFDLFVGFQSGGEAVLSREWYVAVHERYMQRKAENPDSLQLRYEERFAYTRVIAKDVHDLFLRKGRGQMSDEETMQQFAVMDGKLRNLDENIDPELMDTNKKIKRLQGNPDPNGIFNGSEPNVIWGGEYYMSNFVLLDLYGILFMYHLSISMAMRKPFEPDMVQKAYQTAQMFEALCQLPNAPPGAIFEAQATIAIAMLFLPKDPTTRDWCRRSFVKIESSGYIYPAILRTQLLETWGMAASDWWFPNDEGCPRMIRSIKDFIRERTTEPKDQVSQDLREMRGIFSTLNMSDSPPGDGGSNASNSSHTPIEGTMSFRSTPGAADETEIYTGPGE</sequence>
<comment type="caution">
    <text evidence="5">The sequence shown here is derived from an EMBL/GenBank/DDBJ whole genome shotgun (WGS) entry which is preliminary data.</text>
</comment>
<feature type="compositionally biased region" description="Polar residues" evidence="3">
    <location>
        <begin position="206"/>
        <end position="231"/>
    </location>
</feature>
<name>A0A9W4UKW2_9PLEO</name>
<evidence type="ECO:0000256" key="2">
    <source>
        <dbReference type="ARBA" id="ARBA00023242"/>
    </source>
</evidence>
<feature type="region of interest" description="Disordered" evidence="3">
    <location>
        <begin position="692"/>
        <end position="739"/>
    </location>
</feature>
<evidence type="ECO:0000313" key="6">
    <source>
        <dbReference type="Proteomes" id="UP001152607"/>
    </source>
</evidence>
<proteinExistence type="predicted"/>
<dbReference type="CDD" id="cd00067">
    <property type="entry name" value="GAL4"/>
    <property type="match status" value="1"/>
</dbReference>
<evidence type="ECO:0000256" key="1">
    <source>
        <dbReference type="ARBA" id="ARBA00004123"/>
    </source>
</evidence>
<feature type="domain" description="Zn(2)-C6 fungal-type" evidence="4">
    <location>
        <begin position="114"/>
        <end position="144"/>
    </location>
</feature>
<dbReference type="EMBL" id="CAOQHR010000007">
    <property type="protein sequence ID" value="CAI6337554.1"/>
    <property type="molecule type" value="Genomic_DNA"/>
</dbReference>
<dbReference type="PROSITE" id="PS50048">
    <property type="entry name" value="ZN2_CY6_FUNGAL_2"/>
    <property type="match status" value="1"/>
</dbReference>
<feature type="region of interest" description="Disordered" evidence="3">
    <location>
        <begin position="136"/>
        <end position="246"/>
    </location>
</feature>
<dbReference type="Pfam" id="PF11951">
    <property type="entry name" value="Fungal_trans_2"/>
    <property type="match status" value="1"/>
</dbReference>
<dbReference type="Proteomes" id="UP001152607">
    <property type="component" value="Unassembled WGS sequence"/>
</dbReference>
<dbReference type="InterPro" id="IPR036864">
    <property type="entry name" value="Zn2-C6_fun-type_DNA-bd_sf"/>
</dbReference>
<organism evidence="5 6">
    <name type="scientific">Periconia digitata</name>
    <dbReference type="NCBI Taxonomy" id="1303443"/>
    <lineage>
        <taxon>Eukaryota</taxon>
        <taxon>Fungi</taxon>
        <taxon>Dikarya</taxon>
        <taxon>Ascomycota</taxon>
        <taxon>Pezizomycotina</taxon>
        <taxon>Dothideomycetes</taxon>
        <taxon>Pleosporomycetidae</taxon>
        <taxon>Pleosporales</taxon>
        <taxon>Massarineae</taxon>
        <taxon>Periconiaceae</taxon>
        <taxon>Periconia</taxon>
    </lineage>
</organism>